<keyword evidence="14 17" id="KW-0418">Kinase</keyword>
<dbReference type="NCBIfam" id="TIGR01417">
    <property type="entry name" value="PTS_I_fam"/>
    <property type="match status" value="1"/>
</dbReference>
<keyword evidence="15 17" id="KW-0460">Magnesium</keyword>
<dbReference type="SUPFAM" id="SSF52009">
    <property type="entry name" value="Phosphohistidine domain"/>
    <property type="match status" value="1"/>
</dbReference>
<evidence type="ECO:0000256" key="8">
    <source>
        <dbReference type="ARBA" id="ARBA00022448"/>
    </source>
</evidence>
<dbReference type="InterPro" id="IPR000121">
    <property type="entry name" value="PEP_util_C"/>
</dbReference>
<comment type="caution">
    <text evidence="21">The sequence shown here is derived from an EMBL/GenBank/DDBJ whole genome shotgun (WGS) entry which is preliminary data.</text>
</comment>
<evidence type="ECO:0000256" key="2">
    <source>
        <dbReference type="ARBA" id="ARBA00001946"/>
    </source>
</evidence>
<dbReference type="Pfam" id="PF05524">
    <property type="entry name" value="PEP-utilisers_N"/>
    <property type="match status" value="1"/>
</dbReference>
<comment type="similarity">
    <text evidence="5 17">Belongs to the PEP-utilizing enzyme family.</text>
</comment>
<dbReference type="EMBL" id="JAWMWH010000001">
    <property type="protein sequence ID" value="MEJ6399586.1"/>
    <property type="molecule type" value="Genomic_DNA"/>
</dbReference>
<dbReference type="InterPro" id="IPR008279">
    <property type="entry name" value="PEP-util_enz_mobile_dom"/>
</dbReference>
<protein>
    <recommendedName>
        <fullName evidence="7 17">Phosphoenolpyruvate-protein phosphotransferase</fullName>
        <ecNumber evidence="6 17">2.7.3.9</ecNumber>
    </recommendedName>
    <alternativeName>
        <fullName evidence="16 17">Phosphotransferase system, enzyme I</fullName>
    </alternativeName>
</protein>
<evidence type="ECO:0000256" key="11">
    <source>
        <dbReference type="ARBA" id="ARBA00022679"/>
    </source>
</evidence>
<dbReference type="Pfam" id="PF00391">
    <property type="entry name" value="PEP-utilizers"/>
    <property type="match status" value="1"/>
</dbReference>
<dbReference type="EC" id="2.7.3.9" evidence="6 17"/>
<dbReference type="InterPro" id="IPR040442">
    <property type="entry name" value="Pyrv_kinase-like_dom_sf"/>
</dbReference>
<feature type="domain" description="Phosphotransferase system enzyme I N-terminal" evidence="20">
    <location>
        <begin position="5"/>
        <end position="117"/>
    </location>
</feature>
<dbReference type="Gene3D" id="3.50.30.10">
    <property type="entry name" value="Phosphohistidine domain"/>
    <property type="match status" value="1"/>
</dbReference>
<accession>A0ABU8SI45</accession>
<evidence type="ECO:0000256" key="14">
    <source>
        <dbReference type="ARBA" id="ARBA00022777"/>
    </source>
</evidence>
<dbReference type="RefSeq" id="WP_339959439.1">
    <property type="nucleotide sequence ID" value="NZ_JAWMWH010000001.1"/>
</dbReference>
<evidence type="ECO:0000256" key="13">
    <source>
        <dbReference type="ARBA" id="ARBA00022723"/>
    </source>
</evidence>
<dbReference type="PANTHER" id="PTHR46244:SF3">
    <property type="entry name" value="PHOSPHOENOLPYRUVATE-PROTEIN PHOSPHOTRANSFERASE"/>
    <property type="match status" value="1"/>
</dbReference>
<evidence type="ECO:0000256" key="5">
    <source>
        <dbReference type="ARBA" id="ARBA00007837"/>
    </source>
</evidence>
<evidence type="ECO:0000256" key="17">
    <source>
        <dbReference type="PIRNR" id="PIRNR000732"/>
    </source>
</evidence>
<name>A0ABU8SI45_9LACO</name>
<dbReference type="Pfam" id="PF02896">
    <property type="entry name" value="PEP-utilizers_C"/>
    <property type="match status" value="1"/>
</dbReference>
<reference evidence="21 22" key="1">
    <citation type="submission" date="2023-10" db="EMBL/GenBank/DDBJ databases">
        <title>Nicoliella lavandulae sp. nov. isolated from Lavandula angustifolia flowers.</title>
        <authorList>
            <person name="Alcantara C."/>
            <person name="Zuniga M."/>
            <person name="Landete J.M."/>
            <person name="Monedero V."/>
        </authorList>
    </citation>
    <scope>NUCLEOTIDE SEQUENCE [LARGE SCALE GENOMIC DNA]</scope>
    <source>
        <strain evidence="21 22">Es01</strain>
    </source>
</reference>
<dbReference type="SUPFAM" id="SSF47831">
    <property type="entry name" value="Enzyme I of the PEP:sugar phosphotransferase system HPr-binding (sub)domain"/>
    <property type="match status" value="1"/>
</dbReference>
<dbReference type="InterPro" id="IPR050499">
    <property type="entry name" value="PEP-utilizing_PTS_enzyme"/>
</dbReference>
<dbReference type="InterPro" id="IPR018274">
    <property type="entry name" value="PEP_util_AS"/>
</dbReference>
<comment type="catalytic activity">
    <reaction evidence="1 17">
        <text>L-histidyl-[protein] + phosphoenolpyruvate = N(pros)-phospho-L-histidyl-[protein] + pyruvate</text>
        <dbReference type="Rhea" id="RHEA:23880"/>
        <dbReference type="Rhea" id="RHEA-COMP:9745"/>
        <dbReference type="Rhea" id="RHEA-COMP:9746"/>
        <dbReference type="ChEBI" id="CHEBI:15361"/>
        <dbReference type="ChEBI" id="CHEBI:29979"/>
        <dbReference type="ChEBI" id="CHEBI:58702"/>
        <dbReference type="ChEBI" id="CHEBI:64837"/>
        <dbReference type="EC" id="2.7.3.9"/>
    </reaction>
</comment>
<evidence type="ECO:0000256" key="9">
    <source>
        <dbReference type="ARBA" id="ARBA00022490"/>
    </source>
</evidence>
<evidence type="ECO:0000259" key="18">
    <source>
        <dbReference type="Pfam" id="PF00391"/>
    </source>
</evidence>
<dbReference type="Proteomes" id="UP001370590">
    <property type="component" value="Unassembled WGS sequence"/>
</dbReference>
<dbReference type="InterPro" id="IPR023151">
    <property type="entry name" value="PEP_util_CS"/>
</dbReference>
<proteinExistence type="inferred from homology"/>
<keyword evidence="10 17" id="KW-0762">Sugar transport</keyword>
<dbReference type="PIRSF" id="PIRSF000732">
    <property type="entry name" value="PTS_enzyme_I"/>
    <property type="match status" value="1"/>
</dbReference>
<evidence type="ECO:0000259" key="19">
    <source>
        <dbReference type="Pfam" id="PF02896"/>
    </source>
</evidence>
<comment type="subcellular location">
    <subcellularLocation>
        <location evidence="4 17">Cytoplasm</location>
    </subcellularLocation>
</comment>
<organism evidence="21 22">
    <name type="scientific">Nicoliella lavandulae</name>
    <dbReference type="NCBI Taxonomy" id="3082954"/>
    <lineage>
        <taxon>Bacteria</taxon>
        <taxon>Bacillati</taxon>
        <taxon>Bacillota</taxon>
        <taxon>Bacilli</taxon>
        <taxon>Lactobacillales</taxon>
        <taxon>Lactobacillaceae</taxon>
        <taxon>Nicoliella</taxon>
    </lineage>
</organism>
<evidence type="ECO:0000256" key="16">
    <source>
        <dbReference type="ARBA" id="ARBA00033235"/>
    </source>
</evidence>
<evidence type="ECO:0000256" key="1">
    <source>
        <dbReference type="ARBA" id="ARBA00000683"/>
    </source>
</evidence>
<evidence type="ECO:0000256" key="15">
    <source>
        <dbReference type="ARBA" id="ARBA00022842"/>
    </source>
</evidence>
<evidence type="ECO:0000256" key="10">
    <source>
        <dbReference type="ARBA" id="ARBA00022597"/>
    </source>
</evidence>
<dbReference type="InterPro" id="IPR008731">
    <property type="entry name" value="PTS_EIN"/>
</dbReference>
<evidence type="ECO:0000256" key="7">
    <source>
        <dbReference type="ARBA" id="ARBA00016544"/>
    </source>
</evidence>
<keyword evidence="12 17" id="KW-0598">Phosphotransferase system</keyword>
<dbReference type="Gene3D" id="1.10.274.10">
    <property type="entry name" value="PtsI, HPr-binding domain"/>
    <property type="match status" value="1"/>
</dbReference>
<dbReference type="InterPro" id="IPR024692">
    <property type="entry name" value="PTS_EI"/>
</dbReference>
<dbReference type="InterPro" id="IPR015813">
    <property type="entry name" value="Pyrv/PenolPyrv_kinase-like_dom"/>
</dbReference>
<dbReference type="PROSITE" id="PS00370">
    <property type="entry name" value="PEP_ENZYMES_PHOS_SITE"/>
    <property type="match status" value="1"/>
</dbReference>
<comment type="function">
    <text evidence="3 17">General (non sugar-specific) component of the phosphoenolpyruvate-dependent sugar phosphotransferase system (sugar PTS). This major carbohydrate active-transport system catalyzes the phosphorylation of incoming sugar substrates concomitantly with their translocation across the cell membrane. Enzyme I transfers the phosphoryl group from phosphoenolpyruvate (PEP) to the phosphoryl carrier protein (HPr).</text>
</comment>
<keyword evidence="22" id="KW-1185">Reference proteome</keyword>
<dbReference type="PRINTS" id="PR01736">
    <property type="entry name" value="PHPHTRNFRASE"/>
</dbReference>
<dbReference type="GO" id="GO:0008965">
    <property type="term" value="F:phosphoenolpyruvate-protein phosphotransferase activity"/>
    <property type="evidence" value="ECO:0007669"/>
    <property type="project" value="UniProtKB-EC"/>
</dbReference>
<evidence type="ECO:0000313" key="22">
    <source>
        <dbReference type="Proteomes" id="UP001370590"/>
    </source>
</evidence>
<keyword evidence="8 17" id="KW-0813">Transport</keyword>
<dbReference type="InterPro" id="IPR036618">
    <property type="entry name" value="PtsI_HPr-bd_sf"/>
</dbReference>
<evidence type="ECO:0000256" key="12">
    <source>
        <dbReference type="ARBA" id="ARBA00022683"/>
    </source>
</evidence>
<feature type="domain" description="PEP-utilising enzyme C-terminal" evidence="19">
    <location>
        <begin position="257"/>
        <end position="544"/>
    </location>
</feature>
<sequence>MHKLEGISASEGISIAKAYKIGEPDLSFKDVIVNDKESEINRLHDALNASIDDLNQIKDNIVENLGENEGMVFQSHVEMLSDPEFISSIEQLILDKGMCAEKALDVTTNNFIHLFKSNVTNVWMKAQIRERTSDVIDIKRRVLSHLLGVKLPDLSLVDRPVIIVAKDITPSDIAQLNGKYVKGIVAEFGAQTSHSSIMARTLKLPMILRAKGAVKEIRNDDELIVDGLSGTIIVKPTRLQIMEYHERIKAFHIELKKLAQFQKQLTTTADQRHLRIEANIGNDRDLKALDSSAEGIGLYRTEFLFMGRDHVPSEEEQFESYRKAVFYMRGKPVVFRTLDIGNDKQVHGINLPPEENPALGERGIRVSLDHDKMFRTQLRALIRASSYGDISIIFPMITTIDEYRKACSIYDEERATMIKDGQNVGNVSLGIMIETPAAALIADQFAREVDVVSVGTNDLIQYVMASDRMDGNVADLYQPLNPAVIRLLKFVVDAFHTEGKDVAICGEMAASHMAIPLLIGMGIDEFSMSNESILKTRQFISHIDSKYAKKVLDDVIDNAATVSDVIAKLNHFLDKI</sequence>
<gene>
    <name evidence="21" type="primary">ptsP</name>
    <name evidence="21" type="ORF">R4146_00050</name>
</gene>
<dbReference type="InterPro" id="IPR036637">
    <property type="entry name" value="Phosphohistidine_dom_sf"/>
</dbReference>
<keyword evidence="11 17" id="KW-0808">Transferase</keyword>
<evidence type="ECO:0000256" key="4">
    <source>
        <dbReference type="ARBA" id="ARBA00004496"/>
    </source>
</evidence>
<dbReference type="PANTHER" id="PTHR46244">
    <property type="entry name" value="PHOSPHOENOLPYRUVATE-PROTEIN PHOSPHOTRANSFERASE"/>
    <property type="match status" value="1"/>
</dbReference>
<feature type="domain" description="PEP-utilising enzyme mobile" evidence="18">
    <location>
        <begin position="158"/>
        <end position="230"/>
    </location>
</feature>
<evidence type="ECO:0000256" key="6">
    <source>
        <dbReference type="ARBA" id="ARBA00012232"/>
    </source>
</evidence>
<comment type="cofactor">
    <cofactor evidence="2 17">
        <name>Mg(2+)</name>
        <dbReference type="ChEBI" id="CHEBI:18420"/>
    </cofactor>
</comment>
<evidence type="ECO:0000313" key="21">
    <source>
        <dbReference type="EMBL" id="MEJ6399586.1"/>
    </source>
</evidence>
<keyword evidence="9 17" id="KW-0963">Cytoplasm</keyword>
<dbReference type="InterPro" id="IPR006318">
    <property type="entry name" value="PTS_EI-like"/>
</dbReference>
<dbReference type="SUPFAM" id="SSF51621">
    <property type="entry name" value="Phosphoenolpyruvate/pyruvate domain"/>
    <property type="match status" value="1"/>
</dbReference>
<evidence type="ECO:0000256" key="3">
    <source>
        <dbReference type="ARBA" id="ARBA00002728"/>
    </source>
</evidence>
<dbReference type="PROSITE" id="PS00742">
    <property type="entry name" value="PEP_ENZYMES_2"/>
    <property type="match status" value="1"/>
</dbReference>
<keyword evidence="13 17" id="KW-0479">Metal-binding</keyword>
<evidence type="ECO:0000259" key="20">
    <source>
        <dbReference type="Pfam" id="PF05524"/>
    </source>
</evidence>
<dbReference type="Gene3D" id="3.20.20.60">
    <property type="entry name" value="Phosphoenolpyruvate-binding domains"/>
    <property type="match status" value="1"/>
</dbReference>